<evidence type="ECO:0000313" key="2">
    <source>
        <dbReference type="Proteomes" id="UP000031668"/>
    </source>
</evidence>
<protein>
    <submittedName>
        <fullName evidence="1">Uncharacterized protein</fullName>
    </submittedName>
</protein>
<reference evidence="1 2" key="1">
    <citation type="journal article" date="2014" name="Genome Biol. Evol.">
        <title>The genome of the myxosporean Thelohanellus kitauei shows adaptations to nutrient acquisition within its fish host.</title>
        <authorList>
            <person name="Yang Y."/>
            <person name="Xiong J."/>
            <person name="Zhou Z."/>
            <person name="Huo F."/>
            <person name="Miao W."/>
            <person name="Ran C."/>
            <person name="Liu Y."/>
            <person name="Zhang J."/>
            <person name="Feng J."/>
            <person name="Wang M."/>
            <person name="Wang M."/>
            <person name="Wang L."/>
            <person name="Yao B."/>
        </authorList>
    </citation>
    <scope>NUCLEOTIDE SEQUENCE [LARGE SCALE GENOMIC DNA]</scope>
    <source>
        <strain evidence="1">Wuqing</strain>
    </source>
</reference>
<organism evidence="1 2">
    <name type="scientific">Thelohanellus kitauei</name>
    <name type="common">Myxosporean</name>
    <dbReference type="NCBI Taxonomy" id="669202"/>
    <lineage>
        <taxon>Eukaryota</taxon>
        <taxon>Metazoa</taxon>
        <taxon>Cnidaria</taxon>
        <taxon>Myxozoa</taxon>
        <taxon>Myxosporea</taxon>
        <taxon>Bivalvulida</taxon>
        <taxon>Platysporina</taxon>
        <taxon>Myxobolidae</taxon>
        <taxon>Thelohanellus</taxon>
    </lineage>
</organism>
<dbReference type="AlphaFoldDB" id="A0A0C2J990"/>
<proteinExistence type="predicted"/>
<evidence type="ECO:0000313" key="1">
    <source>
        <dbReference type="EMBL" id="KII65633.1"/>
    </source>
</evidence>
<comment type="caution">
    <text evidence="1">The sequence shown here is derived from an EMBL/GenBank/DDBJ whole genome shotgun (WGS) entry which is preliminary data.</text>
</comment>
<accession>A0A0C2J990</accession>
<sequence>MTRKDFDLFSEILDSFVATIRKIWVQGRKAFDFLVRRAHLRADGVSVERWNEFVPSGEVDSWLDPKWFAILSPTPRTRPFESLAPAPQSFWSTSAGGNSVPVYDSAASGAHEELSIFSLSKFAHLSGRGLIHDGLQFYRQHLEPIHSRFNVLDDLADSGAPEEPESRYRPLISASIGTVLKCRPSPPLSQSWFSSRSTIRRYTAADDLCLNGCPGTLKASSPSRSSVVLWLNLASESECPIQAGRSAGAAHEDLAYKEPPILWIIKSGSGYFVINILV</sequence>
<dbReference type="Proteomes" id="UP000031668">
    <property type="component" value="Unassembled WGS sequence"/>
</dbReference>
<keyword evidence="2" id="KW-1185">Reference proteome</keyword>
<dbReference type="EMBL" id="JWZT01003745">
    <property type="protein sequence ID" value="KII65633.1"/>
    <property type="molecule type" value="Genomic_DNA"/>
</dbReference>
<gene>
    <name evidence="1" type="ORF">RF11_14261</name>
</gene>
<name>A0A0C2J990_THEKT</name>